<organism evidence="2 3">
    <name type="scientific">Allosphingosinicella flava</name>
    <dbReference type="NCBI Taxonomy" id="2771430"/>
    <lineage>
        <taxon>Bacteria</taxon>
        <taxon>Pseudomonadati</taxon>
        <taxon>Pseudomonadota</taxon>
        <taxon>Alphaproteobacteria</taxon>
        <taxon>Sphingomonadales</taxon>
        <taxon>Sphingomonadaceae</taxon>
        <taxon>Allosphingosinicella</taxon>
    </lineage>
</organism>
<feature type="signal peptide" evidence="1">
    <location>
        <begin position="1"/>
        <end position="39"/>
    </location>
</feature>
<keyword evidence="3" id="KW-1185">Reference proteome</keyword>
<proteinExistence type="predicted"/>
<dbReference type="InterPro" id="IPR002816">
    <property type="entry name" value="TraB/PrgY/GumN_fam"/>
</dbReference>
<gene>
    <name evidence="2" type="ORF">IC614_04820</name>
</gene>
<dbReference type="EMBL" id="CP065592">
    <property type="protein sequence ID" value="QPQ55908.1"/>
    <property type="molecule type" value="Genomic_DNA"/>
</dbReference>
<dbReference type="PANTHER" id="PTHR40590:SF1">
    <property type="entry name" value="CYTOPLASMIC PROTEIN"/>
    <property type="match status" value="1"/>
</dbReference>
<reference evidence="2 3" key="1">
    <citation type="submission" date="2020-11" db="EMBL/GenBank/DDBJ databases">
        <title>Genome seq and assembly of Sphingosinicella sp.</title>
        <authorList>
            <person name="Chhetri G."/>
        </authorList>
    </citation>
    <scope>NUCLEOTIDE SEQUENCE [LARGE SCALE GENOMIC DNA]</scope>
    <source>
        <strain evidence="2 3">UDD2</strain>
    </source>
</reference>
<dbReference type="Proteomes" id="UP000594873">
    <property type="component" value="Chromosome"/>
</dbReference>
<feature type="chain" id="PRO_5032846988" evidence="1">
    <location>
        <begin position="40"/>
        <end position="311"/>
    </location>
</feature>
<dbReference type="KEGG" id="sflv:IC614_04820"/>
<dbReference type="InterPro" id="IPR047111">
    <property type="entry name" value="YbaP-like"/>
</dbReference>
<evidence type="ECO:0000256" key="1">
    <source>
        <dbReference type="SAM" id="SignalP"/>
    </source>
</evidence>
<accession>A0A7T2GLU4</accession>
<protein>
    <submittedName>
        <fullName evidence="2">TraB/GumN family protein</fullName>
    </submittedName>
</protein>
<evidence type="ECO:0000313" key="3">
    <source>
        <dbReference type="Proteomes" id="UP000594873"/>
    </source>
</evidence>
<dbReference type="PROSITE" id="PS51257">
    <property type="entry name" value="PROKAR_LIPOPROTEIN"/>
    <property type="match status" value="1"/>
</dbReference>
<evidence type="ECO:0000313" key="2">
    <source>
        <dbReference type="EMBL" id="QPQ55908.1"/>
    </source>
</evidence>
<dbReference type="PANTHER" id="PTHR40590">
    <property type="entry name" value="CYTOPLASMIC PROTEIN-RELATED"/>
    <property type="match status" value="1"/>
</dbReference>
<dbReference type="Pfam" id="PF01963">
    <property type="entry name" value="TraB_PrgY_gumN"/>
    <property type="match status" value="1"/>
</dbReference>
<dbReference type="AlphaFoldDB" id="A0A7T2GLU4"/>
<sequence length="311" mass="33861">MVRSRNRERFVIVTSFRRKIRWAACTAAAALAACTTSSAQEAPAAKPALWKLADEDTTVYLFGTIHLLPEGVNWRTDTLEKAIRSSDTLVLELPGDEDPMAAAQLIGKLGFSPGLPPLSERVPPDKRDALAKALATASIPAEMQNSMETWTAALAILTTSFKDLGLDPNLGAERSLQATYKEQGKKFGALETAEEQMGFFDTLSEEAQRLVLVSALDDPENARAQFKQMLDAWVRGDVDAIAKTFDDETALSPELREALMKDRNERWAERIGGMLDEPGTVMVAVGAGHLAGADSVQTMLEAKGLKVERVQ</sequence>
<keyword evidence="1" id="KW-0732">Signal</keyword>
<dbReference type="CDD" id="cd14789">
    <property type="entry name" value="Tiki"/>
    <property type="match status" value="1"/>
</dbReference>
<name>A0A7T2GLU4_9SPHN</name>